<dbReference type="RefSeq" id="XP_002486034.1">
    <property type="nucleotide sequence ID" value="XM_002485989.1"/>
</dbReference>
<reference evidence="3" key="1">
    <citation type="journal article" date="2015" name="Genome Announc.">
        <title>Genome sequence of the AIDS-associated pathogen Penicillium marneffei (ATCC18224) and its near taxonomic relative Talaromyces stipitatus (ATCC10500).</title>
        <authorList>
            <person name="Nierman W.C."/>
            <person name="Fedorova-Abrams N.D."/>
            <person name="Andrianopoulos A."/>
        </authorList>
    </citation>
    <scope>NUCLEOTIDE SEQUENCE [LARGE SCALE GENOMIC DNA]</scope>
    <source>
        <strain evidence="3">ATCC 10500 / CBS 375.48 / QM 6759 / NRRL 1006</strain>
    </source>
</reference>
<dbReference type="PANTHER" id="PTHR15020">
    <property type="entry name" value="FLAVIN REDUCTASE-RELATED"/>
    <property type="match status" value="1"/>
</dbReference>
<evidence type="ECO:0000256" key="1">
    <source>
        <dbReference type="ARBA" id="ARBA00038376"/>
    </source>
</evidence>
<dbReference type="Proteomes" id="UP000001745">
    <property type="component" value="Unassembled WGS sequence"/>
</dbReference>
<organism evidence="2 3">
    <name type="scientific">Talaromyces stipitatus (strain ATCC 10500 / CBS 375.48 / QM 6759 / NRRL 1006)</name>
    <name type="common">Penicillium stipitatum</name>
    <dbReference type="NCBI Taxonomy" id="441959"/>
    <lineage>
        <taxon>Eukaryota</taxon>
        <taxon>Fungi</taxon>
        <taxon>Dikarya</taxon>
        <taxon>Ascomycota</taxon>
        <taxon>Pezizomycotina</taxon>
        <taxon>Eurotiomycetes</taxon>
        <taxon>Eurotiomycetidae</taxon>
        <taxon>Eurotiales</taxon>
        <taxon>Trichocomaceae</taxon>
        <taxon>Talaromyces</taxon>
        <taxon>Talaromyces sect. Talaromyces</taxon>
    </lineage>
</organism>
<dbReference type="SUPFAM" id="SSF51735">
    <property type="entry name" value="NAD(P)-binding Rossmann-fold domains"/>
    <property type="match status" value="1"/>
</dbReference>
<dbReference type="OMA" id="GAPMCIF"/>
<evidence type="ECO:0000313" key="3">
    <source>
        <dbReference type="Proteomes" id="UP000001745"/>
    </source>
</evidence>
<dbReference type="GeneID" id="8097925"/>
<protein>
    <recommendedName>
        <fullName evidence="4">NAD(P)-binding domain-containing protein</fullName>
    </recommendedName>
</protein>
<dbReference type="Gene3D" id="3.40.50.720">
    <property type="entry name" value="NAD(P)-binding Rossmann-like Domain"/>
    <property type="match status" value="2"/>
</dbReference>
<sequence>MTSSSTYTVLGSTGRCGRALIQTLLDSKPDARIHAYCRDRTKLLRLLPDIKEGGEVEILKEASTTLTFWPRVCVVATRSENTNTAPRKVSKLVLLSSATIDDHFLRHLPYLLRLILLRSAFYVYIDPIETEKMLHAEEDWLKTIFIKPGALSVDVQRGHALSLTDEQSPVSYLDLAAAMIEAADDENGSYDLKNMSVINTNGAAKFPTGTPMHIALGLLRHILPLLHPYLPLNTGPG</sequence>
<dbReference type="EMBL" id="EQ962658">
    <property type="protein sequence ID" value="EED13796.1"/>
    <property type="molecule type" value="Genomic_DNA"/>
</dbReference>
<evidence type="ECO:0000313" key="2">
    <source>
        <dbReference type="EMBL" id="EED13796.1"/>
    </source>
</evidence>
<name>B8MLS9_TALSN</name>
<keyword evidence="3" id="KW-1185">Reference proteome</keyword>
<accession>B8MLS9</accession>
<dbReference type="PANTHER" id="PTHR15020:SF37">
    <property type="entry name" value="OXIDOREDUCTASE MDPK"/>
    <property type="match status" value="1"/>
</dbReference>
<dbReference type="AlphaFoldDB" id="B8MLS9"/>
<dbReference type="InterPro" id="IPR036291">
    <property type="entry name" value="NAD(P)-bd_dom_sf"/>
</dbReference>
<gene>
    <name evidence="2" type="ORF">TSTA_100410</name>
</gene>
<proteinExistence type="inferred from homology"/>
<dbReference type="VEuPathDB" id="FungiDB:TSTA_100410"/>
<comment type="similarity">
    <text evidence="1">Belongs to the avfA family.</text>
</comment>
<dbReference type="STRING" id="441959.B8MLS9"/>
<dbReference type="InParanoid" id="B8MLS9"/>
<dbReference type="OrthoDB" id="10254221at2759"/>
<dbReference type="PhylomeDB" id="B8MLS9"/>
<dbReference type="HOGENOM" id="CLU_090039_1_0_1"/>
<dbReference type="eggNOG" id="ENOG502SM0C">
    <property type="taxonomic scope" value="Eukaryota"/>
</dbReference>
<evidence type="ECO:0008006" key="4">
    <source>
        <dbReference type="Google" id="ProtNLM"/>
    </source>
</evidence>